<dbReference type="EMBL" id="JAFIRA010000012">
    <property type="protein sequence ID" value="MCJ2542597.1"/>
    <property type="molecule type" value="Genomic_DNA"/>
</dbReference>
<evidence type="ECO:0000256" key="5">
    <source>
        <dbReference type="ARBA" id="ARBA00022692"/>
    </source>
</evidence>
<feature type="domain" description="Fatty acid desaturase" evidence="14">
    <location>
        <begin position="51"/>
        <end position="273"/>
    </location>
</feature>
<evidence type="ECO:0000313" key="15">
    <source>
        <dbReference type="EMBL" id="MCJ2542597.1"/>
    </source>
</evidence>
<keyword evidence="8" id="KW-0560">Oxidoreductase</keyword>
<dbReference type="InterPro" id="IPR005804">
    <property type="entry name" value="FA_desaturase_dom"/>
</dbReference>
<dbReference type="Proteomes" id="UP000830835">
    <property type="component" value="Unassembled WGS sequence"/>
</dbReference>
<keyword evidence="9" id="KW-0408">Iron</keyword>
<organism evidence="15 16">
    <name type="scientific">Thermostichus vulcanus str. 'Rupite'</name>
    <dbReference type="NCBI Taxonomy" id="2813851"/>
    <lineage>
        <taxon>Bacteria</taxon>
        <taxon>Bacillati</taxon>
        <taxon>Cyanobacteriota</taxon>
        <taxon>Cyanophyceae</taxon>
        <taxon>Thermostichales</taxon>
        <taxon>Thermostichaceae</taxon>
        <taxon>Thermostichus</taxon>
    </lineage>
</organism>
<evidence type="ECO:0000256" key="4">
    <source>
        <dbReference type="ARBA" id="ARBA00022516"/>
    </source>
</evidence>
<keyword evidence="10" id="KW-0443">Lipid metabolism</keyword>
<reference evidence="15" key="1">
    <citation type="submission" date="2021-02" db="EMBL/GenBank/DDBJ databases">
        <title>The CRISPR/cas machinery reduction and long-range gene transfer in the hot spring cyanobacterium Synechococcus.</title>
        <authorList>
            <person name="Dvorak P."/>
            <person name="Jahodarova E."/>
            <person name="Hasler P."/>
            <person name="Poulickova A."/>
        </authorList>
    </citation>
    <scope>NUCLEOTIDE SEQUENCE</scope>
    <source>
        <strain evidence="15">Rupite</strain>
    </source>
</reference>
<evidence type="ECO:0000256" key="9">
    <source>
        <dbReference type="ARBA" id="ARBA00023004"/>
    </source>
</evidence>
<dbReference type="PRINTS" id="PR00075">
    <property type="entry name" value="FACDDSATRASE"/>
</dbReference>
<evidence type="ECO:0000259" key="14">
    <source>
        <dbReference type="Pfam" id="PF00487"/>
    </source>
</evidence>
<comment type="subcellular location">
    <subcellularLocation>
        <location evidence="2">Membrane</location>
        <topology evidence="2">Multi-pass membrane protein</topology>
    </subcellularLocation>
</comment>
<dbReference type="PANTHER" id="PTHR11351">
    <property type="entry name" value="ACYL-COA DESATURASE"/>
    <property type="match status" value="1"/>
</dbReference>
<evidence type="ECO:0000313" key="16">
    <source>
        <dbReference type="Proteomes" id="UP000830835"/>
    </source>
</evidence>
<proteinExistence type="inferred from homology"/>
<keyword evidence="11 13" id="KW-0472">Membrane</keyword>
<keyword evidence="7 13" id="KW-1133">Transmembrane helix</keyword>
<evidence type="ECO:0000256" key="13">
    <source>
        <dbReference type="SAM" id="Phobius"/>
    </source>
</evidence>
<dbReference type="CDD" id="cd03505">
    <property type="entry name" value="Delta9-FADS-like"/>
    <property type="match status" value="1"/>
</dbReference>
<comment type="caution">
    <text evidence="15">The sequence shown here is derived from an EMBL/GenBank/DDBJ whole genome shotgun (WGS) entry which is preliminary data.</text>
</comment>
<dbReference type="InterPro" id="IPR015876">
    <property type="entry name" value="Acyl-CoA_DS"/>
</dbReference>
<feature type="transmembrane region" description="Helical" evidence="13">
    <location>
        <begin position="57"/>
        <end position="76"/>
    </location>
</feature>
<gene>
    <name evidence="15" type="ORF">JX360_06705</name>
</gene>
<keyword evidence="12" id="KW-0275">Fatty acid biosynthesis</keyword>
<dbReference type="RefSeq" id="WP_244349868.1">
    <property type="nucleotide sequence ID" value="NZ_JAFIRA010000012.1"/>
</dbReference>
<comment type="similarity">
    <text evidence="3">Belongs to the fatty acid desaturase type 2 family.</text>
</comment>
<keyword evidence="16" id="KW-1185">Reference proteome</keyword>
<evidence type="ECO:0000256" key="10">
    <source>
        <dbReference type="ARBA" id="ARBA00023098"/>
    </source>
</evidence>
<evidence type="ECO:0000256" key="6">
    <source>
        <dbReference type="ARBA" id="ARBA00022832"/>
    </source>
</evidence>
<feature type="transmembrane region" description="Helical" evidence="13">
    <location>
        <begin position="88"/>
        <end position="109"/>
    </location>
</feature>
<protein>
    <submittedName>
        <fullName evidence="15">Fatty acid desaturase</fullName>
    </submittedName>
</protein>
<keyword evidence="6" id="KW-0276">Fatty acid metabolism</keyword>
<keyword evidence="4" id="KW-0444">Lipid biosynthesis</keyword>
<dbReference type="Pfam" id="PF00487">
    <property type="entry name" value="FA_desaturase"/>
    <property type="match status" value="1"/>
</dbReference>
<dbReference type="PANTHER" id="PTHR11351:SF31">
    <property type="entry name" value="DESATURASE 1, ISOFORM A-RELATED"/>
    <property type="match status" value="1"/>
</dbReference>
<sequence length="294" mass="34141">MSVSLPSKSSSHPDSLTQPDPPDSLRFAWEHVLFFAIFHGVALVGGILLFSWSALGVALFLHWCFGSLGICLGYHRLLSHRSFQVPKWLEYVFAILGALAIQGGPIFWVGGHRQHHAFTEDEQKDPYSARKGFWWSHMLWLIYHREEFFNPEKYSAYAPDLVRDPFYRWLDKYALLLQFPLAVVLYLMGGWSFVVYGIFVRTVLLLHCTWLINSASHFWGYRTFDSDDNARNLWWAAILTYGEGWHNNHHADPKCVKAGLRWWEIDMTYWAIWVLARLGLARKLHLPNSTAATR</sequence>
<evidence type="ECO:0000256" key="7">
    <source>
        <dbReference type="ARBA" id="ARBA00022989"/>
    </source>
</evidence>
<keyword evidence="5 13" id="KW-0812">Transmembrane</keyword>
<feature type="transmembrane region" description="Helical" evidence="13">
    <location>
        <begin position="173"/>
        <end position="199"/>
    </location>
</feature>
<evidence type="ECO:0000256" key="8">
    <source>
        <dbReference type="ARBA" id="ARBA00023002"/>
    </source>
</evidence>
<evidence type="ECO:0000256" key="1">
    <source>
        <dbReference type="ARBA" id="ARBA00001954"/>
    </source>
</evidence>
<name>A0ABT0C9Y3_THEVL</name>
<feature type="transmembrane region" description="Helical" evidence="13">
    <location>
        <begin position="32"/>
        <end position="50"/>
    </location>
</feature>
<evidence type="ECO:0000256" key="3">
    <source>
        <dbReference type="ARBA" id="ARBA00008749"/>
    </source>
</evidence>
<evidence type="ECO:0000256" key="11">
    <source>
        <dbReference type="ARBA" id="ARBA00023136"/>
    </source>
</evidence>
<evidence type="ECO:0000256" key="2">
    <source>
        <dbReference type="ARBA" id="ARBA00004141"/>
    </source>
</evidence>
<accession>A0ABT0C9Y3</accession>
<comment type="cofactor">
    <cofactor evidence="1">
        <name>Fe(2+)</name>
        <dbReference type="ChEBI" id="CHEBI:29033"/>
    </cofactor>
</comment>
<evidence type="ECO:0000256" key="12">
    <source>
        <dbReference type="ARBA" id="ARBA00023160"/>
    </source>
</evidence>